<evidence type="ECO:0000256" key="7">
    <source>
        <dbReference type="SAM" id="MobiDB-lite"/>
    </source>
</evidence>
<dbReference type="SUPFAM" id="SSF52743">
    <property type="entry name" value="Subtilisin-like"/>
    <property type="match status" value="1"/>
</dbReference>
<protein>
    <recommendedName>
        <fullName evidence="12">Peptidase S8/S53 domain-containing protein</fullName>
    </recommendedName>
</protein>
<evidence type="ECO:0000256" key="6">
    <source>
        <dbReference type="RuleBase" id="RU003355"/>
    </source>
</evidence>
<feature type="active site" description="Charge relay system" evidence="5">
    <location>
        <position position="510"/>
    </location>
</feature>
<reference evidence="10" key="1">
    <citation type="journal article" date="2020" name="BMC Genomics">
        <title>Correction to: Identification and distribution of gene clusters required for synthesis of sphingolipid metabolism inhibitors in diverse species of the filamentous fungus Fusarium.</title>
        <authorList>
            <person name="Kim H.S."/>
            <person name="Lohmar J.M."/>
            <person name="Busman M."/>
            <person name="Brown D.W."/>
            <person name="Naumann T.A."/>
            <person name="Divon H.H."/>
            <person name="Lysoe E."/>
            <person name="Uhlig S."/>
            <person name="Proctor R.H."/>
        </authorList>
    </citation>
    <scope>NUCLEOTIDE SEQUENCE</scope>
    <source>
        <strain evidence="10">NRRL 22465</strain>
    </source>
</reference>
<keyword evidence="11" id="KW-1185">Reference proteome</keyword>
<dbReference type="AlphaFoldDB" id="A0A8H4UE17"/>
<gene>
    <name evidence="10" type="ORF">FZEAL_8365</name>
</gene>
<dbReference type="InterPro" id="IPR050131">
    <property type="entry name" value="Peptidase_S8_subtilisin-like"/>
</dbReference>
<comment type="similarity">
    <text evidence="1 5 6">Belongs to the peptidase S8 family.</text>
</comment>
<organism evidence="10 11">
    <name type="scientific">Fusarium zealandicum</name>
    <dbReference type="NCBI Taxonomy" id="1053134"/>
    <lineage>
        <taxon>Eukaryota</taxon>
        <taxon>Fungi</taxon>
        <taxon>Dikarya</taxon>
        <taxon>Ascomycota</taxon>
        <taxon>Pezizomycotina</taxon>
        <taxon>Sordariomycetes</taxon>
        <taxon>Hypocreomycetidae</taxon>
        <taxon>Hypocreales</taxon>
        <taxon>Nectriaceae</taxon>
        <taxon>Fusarium</taxon>
        <taxon>Fusarium staphyleae species complex</taxon>
    </lineage>
</organism>
<dbReference type="Pfam" id="PF24476">
    <property type="entry name" value="DUF7580"/>
    <property type="match status" value="1"/>
</dbReference>
<dbReference type="InterPro" id="IPR023827">
    <property type="entry name" value="Peptidase_S8_Asp-AS"/>
</dbReference>
<dbReference type="Proteomes" id="UP000635477">
    <property type="component" value="Unassembled WGS sequence"/>
</dbReference>
<evidence type="ECO:0000259" key="9">
    <source>
        <dbReference type="Pfam" id="PF24476"/>
    </source>
</evidence>
<dbReference type="EMBL" id="JABEYC010000710">
    <property type="protein sequence ID" value="KAF4974768.1"/>
    <property type="molecule type" value="Genomic_DNA"/>
</dbReference>
<keyword evidence="2 5" id="KW-0645">Protease</keyword>
<evidence type="ECO:0000256" key="5">
    <source>
        <dbReference type="PROSITE-ProRule" id="PRU01240"/>
    </source>
</evidence>
<dbReference type="GO" id="GO:0004252">
    <property type="term" value="F:serine-type endopeptidase activity"/>
    <property type="evidence" value="ECO:0007669"/>
    <property type="project" value="UniProtKB-UniRule"/>
</dbReference>
<comment type="caution">
    <text evidence="10">The sequence shown here is derived from an EMBL/GenBank/DDBJ whole genome shotgun (WGS) entry which is preliminary data.</text>
</comment>
<feature type="domain" description="Peptidase S8/S53" evidence="8">
    <location>
        <begin position="504"/>
        <end position="730"/>
    </location>
</feature>
<dbReference type="InterPro" id="IPR036852">
    <property type="entry name" value="Peptidase_S8/S53_dom_sf"/>
</dbReference>
<feature type="domain" description="DUF7580" evidence="9">
    <location>
        <begin position="192"/>
        <end position="313"/>
    </location>
</feature>
<evidence type="ECO:0000313" key="11">
    <source>
        <dbReference type="Proteomes" id="UP000635477"/>
    </source>
</evidence>
<keyword evidence="3 5" id="KW-0378">Hydrolase</keyword>
<keyword evidence="4 5" id="KW-0720">Serine protease</keyword>
<dbReference type="OrthoDB" id="206201at2759"/>
<dbReference type="PROSITE" id="PS51892">
    <property type="entry name" value="SUBTILASE"/>
    <property type="match status" value="1"/>
</dbReference>
<dbReference type="InterPro" id="IPR056002">
    <property type="entry name" value="DUF7580"/>
</dbReference>
<dbReference type="InterPro" id="IPR023828">
    <property type="entry name" value="Peptidase_S8_Ser-AS"/>
</dbReference>
<name>A0A8H4UE17_9HYPO</name>
<dbReference type="Gene3D" id="3.40.50.200">
    <property type="entry name" value="Peptidase S8/S53 domain"/>
    <property type="match status" value="1"/>
</dbReference>
<sequence>MRLVDLEEWRVLQTLQPHLKIATTVAIDKLNSSRNDLSTDLKHIGYRIRFLSYELDSLCLTVSAQEDLNDDVIRAFKGEIGKLLPPLSKLFGIDAFALYRSVIEDAEGSGPLEWNGKCALSLETALSSDQHLYSSTVSALEHFNKFSETRAFTPPAQDKFTTRKTERLCPKASAQYKTFAEELLGSSDELPTAPPYITCERANSLWTLDATKTVVHEGSVFLQFGKLLVEIETGCRLAATETTKGGLPSLWLTLDKEVDEPQMQSSNLKYQDAIVGCLDIHREAYRLGVEKETEELKQSIYDKIVKNLEQDYSAYRTPAKKRRRSEFEENASCLQKGKDKSHATIQSEKGIPLCQPPVAEQTGSNHLHSEDETPYDLQTAKRTELDALVPVNEASQDCPTPPRRSRRLVQQLKQNAQTISSRIESNAKKTKSGLERALRQDSNSGGRAAMEIFDGLLEEPHDRRDVASSIQFLRSLGLFLESYLLNLSSPDPTGANDRRSSRPVKICVIDTGIDLRNPFVESANYCGRLKGLRSWKGNPTDVTDQHGHGTHIAELIFRFAPEAELYVAKITGQVSSNIPFGASRANVTQAVEWAMDQGVDIISMSFGLDTRNDELDEILNRAAVSGIILMAAAGNHGNNWPRAFPATNRNVIGIHASNGKGKDGGISPQPVPHDDNFMTLGIAISVTWENKEVIKSGTSFATPIAAAIAASVLEIARRTIPMTAQQERRLYSCEGMRQIFRLLSPYFSGGYRYVVPWSLWTQGHTKGKIQEDFLAKLDE</sequence>
<dbReference type="InterPro" id="IPR015500">
    <property type="entry name" value="Peptidase_S8_subtilisin-rel"/>
</dbReference>
<feature type="active site" description="Charge relay system" evidence="5">
    <location>
        <position position="699"/>
    </location>
</feature>
<dbReference type="InterPro" id="IPR000209">
    <property type="entry name" value="Peptidase_S8/S53_dom"/>
</dbReference>
<proteinExistence type="inferred from homology"/>
<evidence type="ECO:0000256" key="4">
    <source>
        <dbReference type="ARBA" id="ARBA00022825"/>
    </source>
</evidence>
<dbReference type="PROSITE" id="PS00138">
    <property type="entry name" value="SUBTILASE_SER"/>
    <property type="match status" value="1"/>
</dbReference>
<dbReference type="GO" id="GO:0006508">
    <property type="term" value="P:proteolysis"/>
    <property type="evidence" value="ECO:0007669"/>
    <property type="project" value="UniProtKB-KW"/>
</dbReference>
<reference evidence="10" key="2">
    <citation type="submission" date="2020-05" db="EMBL/GenBank/DDBJ databases">
        <authorList>
            <person name="Kim H.-S."/>
            <person name="Proctor R.H."/>
            <person name="Brown D.W."/>
        </authorList>
    </citation>
    <scope>NUCLEOTIDE SEQUENCE</scope>
    <source>
        <strain evidence="10">NRRL 22465</strain>
    </source>
</reference>
<dbReference type="Pfam" id="PF00082">
    <property type="entry name" value="Peptidase_S8"/>
    <property type="match status" value="1"/>
</dbReference>
<evidence type="ECO:0008006" key="12">
    <source>
        <dbReference type="Google" id="ProtNLM"/>
    </source>
</evidence>
<feature type="active site" description="Charge relay system" evidence="5">
    <location>
        <position position="548"/>
    </location>
</feature>
<evidence type="ECO:0000313" key="10">
    <source>
        <dbReference type="EMBL" id="KAF4974768.1"/>
    </source>
</evidence>
<evidence type="ECO:0000256" key="3">
    <source>
        <dbReference type="ARBA" id="ARBA00022801"/>
    </source>
</evidence>
<evidence type="ECO:0000256" key="1">
    <source>
        <dbReference type="ARBA" id="ARBA00011073"/>
    </source>
</evidence>
<dbReference type="PRINTS" id="PR00723">
    <property type="entry name" value="SUBTILISIN"/>
</dbReference>
<feature type="region of interest" description="Disordered" evidence="7">
    <location>
        <begin position="424"/>
        <end position="443"/>
    </location>
</feature>
<feature type="region of interest" description="Disordered" evidence="7">
    <location>
        <begin position="316"/>
        <end position="375"/>
    </location>
</feature>
<evidence type="ECO:0000259" key="8">
    <source>
        <dbReference type="Pfam" id="PF00082"/>
    </source>
</evidence>
<dbReference type="PROSITE" id="PS00136">
    <property type="entry name" value="SUBTILASE_ASP"/>
    <property type="match status" value="1"/>
</dbReference>
<dbReference type="PANTHER" id="PTHR43806:SF11">
    <property type="entry name" value="CEREVISIN-RELATED"/>
    <property type="match status" value="1"/>
</dbReference>
<accession>A0A8H4UE17</accession>
<dbReference type="PANTHER" id="PTHR43806">
    <property type="entry name" value="PEPTIDASE S8"/>
    <property type="match status" value="1"/>
</dbReference>
<evidence type="ECO:0000256" key="2">
    <source>
        <dbReference type="ARBA" id="ARBA00022670"/>
    </source>
</evidence>